<dbReference type="Gene3D" id="1.10.3720.10">
    <property type="entry name" value="MetI-like"/>
    <property type="match status" value="1"/>
</dbReference>
<dbReference type="KEGG" id="parl:PEC302110_07020"/>
<accession>A0AAN0KAM8</accession>
<keyword evidence="4" id="KW-0997">Cell inner membrane</keyword>
<protein>
    <recommendedName>
        <fullName evidence="9">ABC transmembrane type-1 domain-containing protein</fullName>
    </recommendedName>
</protein>
<evidence type="ECO:0000256" key="8">
    <source>
        <dbReference type="SAM" id="Phobius"/>
    </source>
</evidence>
<evidence type="ECO:0000256" key="7">
    <source>
        <dbReference type="ARBA" id="ARBA00023136"/>
    </source>
</evidence>
<dbReference type="RefSeq" id="WP_261847182.1">
    <property type="nucleotide sequence ID" value="NZ_AP028908.1"/>
</dbReference>
<proteinExistence type="predicted"/>
<organism evidence="10 11">
    <name type="scientific">Pectobacterium araliae</name>
    <dbReference type="NCBI Taxonomy" id="3073862"/>
    <lineage>
        <taxon>Bacteria</taxon>
        <taxon>Pseudomonadati</taxon>
        <taxon>Pseudomonadota</taxon>
        <taxon>Gammaproteobacteria</taxon>
        <taxon>Enterobacterales</taxon>
        <taxon>Pectobacteriaceae</taxon>
        <taxon>Pectobacterium</taxon>
    </lineage>
</organism>
<dbReference type="EMBL" id="AP028908">
    <property type="protein sequence ID" value="BES83605.1"/>
    <property type="molecule type" value="Genomic_DNA"/>
</dbReference>
<keyword evidence="3" id="KW-1003">Cell membrane</keyword>
<evidence type="ECO:0000256" key="4">
    <source>
        <dbReference type="ARBA" id="ARBA00022519"/>
    </source>
</evidence>
<feature type="transmembrane region" description="Helical" evidence="8">
    <location>
        <begin position="103"/>
        <end position="129"/>
    </location>
</feature>
<evidence type="ECO:0000313" key="11">
    <source>
        <dbReference type="Proteomes" id="UP001377830"/>
    </source>
</evidence>
<keyword evidence="5 8" id="KW-0812">Transmembrane</keyword>
<keyword evidence="2" id="KW-0813">Transport</keyword>
<dbReference type="GO" id="GO:0055085">
    <property type="term" value="P:transmembrane transport"/>
    <property type="evidence" value="ECO:0007669"/>
    <property type="project" value="InterPro"/>
</dbReference>
<feature type="transmembrane region" description="Helical" evidence="8">
    <location>
        <begin position="135"/>
        <end position="155"/>
    </location>
</feature>
<keyword evidence="7 8" id="KW-0472">Membrane</keyword>
<dbReference type="SUPFAM" id="SSF161098">
    <property type="entry name" value="MetI-like"/>
    <property type="match status" value="1"/>
</dbReference>
<feature type="transmembrane region" description="Helical" evidence="8">
    <location>
        <begin position="12"/>
        <end position="36"/>
    </location>
</feature>
<gene>
    <name evidence="10" type="ORF">PEC302110_07020</name>
</gene>
<evidence type="ECO:0000313" key="10">
    <source>
        <dbReference type="EMBL" id="BES83605.1"/>
    </source>
</evidence>
<keyword evidence="11" id="KW-1185">Reference proteome</keyword>
<sequence length="175" mass="19584">MKYSRIATAKLAWRTLISLIYLFLLAPIIVVLIISFDTRQYLSFPPESFSFGSYIKVFNNAEFIAAFWRSLAIGIVVGMIAVISGILLSLALTRFRFRRRQTITFLVAAPFLVPHIVLAVGLMLVFAPLGLLDSYGGIILAHLGITIPYTVRTIAMSLSAVSLRRIYRLAVIFLR</sequence>
<feature type="transmembrane region" description="Helical" evidence="8">
    <location>
        <begin position="66"/>
        <end position="91"/>
    </location>
</feature>
<dbReference type="PANTHER" id="PTHR43357">
    <property type="entry name" value="INNER MEMBRANE ABC TRANSPORTER PERMEASE PROTEIN YDCV"/>
    <property type="match status" value="1"/>
</dbReference>
<dbReference type="Proteomes" id="UP001377830">
    <property type="component" value="Chromosome"/>
</dbReference>
<evidence type="ECO:0000256" key="5">
    <source>
        <dbReference type="ARBA" id="ARBA00022692"/>
    </source>
</evidence>
<name>A0AAN0KAM8_9GAMM</name>
<evidence type="ECO:0000256" key="6">
    <source>
        <dbReference type="ARBA" id="ARBA00022989"/>
    </source>
</evidence>
<comment type="subcellular location">
    <subcellularLocation>
        <location evidence="1">Cell inner membrane</location>
        <topology evidence="1">Multi-pass membrane protein</topology>
    </subcellularLocation>
</comment>
<evidence type="ECO:0000259" key="9">
    <source>
        <dbReference type="PROSITE" id="PS50928"/>
    </source>
</evidence>
<reference evidence="11" key="1">
    <citation type="journal article" date="2024" name="Int. J. Syst. Evol. Microbiol.">
        <title>Pectobacterium araliae sp. nov., a pathogen causing bacterial soft rot of Japanese angelica tree in Japan.</title>
        <authorList>
            <person name="Sawada H."/>
            <person name="Someya N."/>
            <person name="Morohoshi T."/>
            <person name="Ono M."/>
            <person name="Satou M."/>
        </authorList>
    </citation>
    <scope>NUCLEOTIDE SEQUENCE [LARGE SCALE GENOMIC DNA]</scope>
    <source>
        <strain evidence="11">MAFF 302110</strain>
    </source>
</reference>
<evidence type="ECO:0000256" key="2">
    <source>
        <dbReference type="ARBA" id="ARBA00022448"/>
    </source>
</evidence>
<feature type="domain" description="ABC transmembrane type-1" evidence="9">
    <location>
        <begin position="67"/>
        <end position="175"/>
    </location>
</feature>
<dbReference type="PANTHER" id="PTHR43357:SF4">
    <property type="entry name" value="INNER MEMBRANE ABC TRANSPORTER PERMEASE PROTEIN YDCV"/>
    <property type="match status" value="1"/>
</dbReference>
<evidence type="ECO:0000256" key="3">
    <source>
        <dbReference type="ARBA" id="ARBA00022475"/>
    </source>
</evidence>
<dbReference type="InterPro" id="IPR035906">
    <property type="entry name" value="MetI-like_sf"/>
</dbReference>
<evidence type="ECO:0000256" key="1">
    <source>
        <dbReference type="ARBA" id="ARBA00004429"/>
    </source>
</evidence>
<dbReference type="AlphaFoldDB" id="A0AAN0KAM8"/>
<keyword evidence="6 8" id="KW-1133">Transmembrane helix</keyword>
<dbReference type="PROSITE" id="PS50928">
    <property type="entry name" value="ABC_TM1"/>
    <property type="match status" value="1"/>
</dbReference>
<dbReference type="InterPro" id="IPR000515">
    <property type="entry name" value="MetI-like"/>
</dbReference>
<dbReference type="GO" id="GO:0005886">
    <property type="term" value="C:plasma membrane"/>
    <property type="evidence" value="ECO:0007669"/>
    <property type="project" value="UniProtKB-SubCell"/>
</dbReference>